<gene>
    <name evidence="2" type="ORF">F8B43_2792</name>
</gene>
<accession>A0A833J5T0</accession>
<keyword evidence="1" id="KW-0812">Transmembrane</keyword>
<proteinExistence type="predicted"/>
<reference evidence="2 3" key="1">
    <citation type="submission" date="2019-10" db="EMBL/GenBank/DDBJ databases">
        <title>Draft Genome Sequence of the Caffeine Degrading Methylotroph Methylorubrum populi PINKEL.</title>
        <authorList>
            <person name="Dawson S.C."/>
            <person name="Zhang X."/>
            <person name="Wright M.E."/>
            <person name="Sharma G."/>
            <person name="Langner J.T."/>
            <person name="Ditty J.L."/>
            <person name="Subuyuj G.A."/>
        </authorList>
    </citation>
    <scope>NUCLEOTIDE SEQUENCE [LARGE SCALE GENOMIC DNA]</scope>
    <source>
        <strain evidence="2 3">Pinkel</strain>
    </source>
</reference>
<comment type="caution">
    <text evidence="2">The sequence shown here is derived from an EMBL/GenBank/DDBJ whole genome shotgun (WGS) entry which is preliminary data.</text>
</comment>
<dbReference type="AlphaFoldDB" id="A0A833J5T0"/>
<evidence type="ECO:0000313" key="3">
    <source>
        <dbReference type="Proteomes" id="UP000469949"/>
    </source>
</evidence>
<dbReference type="EMBL" id="WEKV01000010">
    <property type="protein sequence ID" value="KAB7784759.1"/>
    <property type="molecule type" value="Genomic_DNA"/>
</dbReference>
<organism evidence="2 3">
    <name type="scientific">Methylorubrum populi</name>
    <dbReference type="NCBI Taxonomy" id="223967"/>
    <lineage>
        <taxon>Bacteria</taxon>
        <taxon>Pseudomonadati</taxon>
        <taxon>Pseudomonadota</taxon>
        <taxon>Alphaproteobacteria</taxon>
        <taxon>Hyphomicrobiales</taxon>
        <taxon>Methylobacteriaceae</taxon>
        <taxon>Methylorubrum</taxon>
    </lineage>
</organism>
<keyword evidence="1" id="KW-0472">Membrane</keyword>
<dbReference type="Proteomes" id="UP000469949">
    <property type="component" value="Unassembled WGS sequence"/>
</dbReference>
<protein>
    <submittedName>
        <fullName evidence="2">Uncharacterized protein</fullName>
    </submittedName>
</protein>
<feature type="transmembrane region" description="Helical" evidence="1">
    <location>
        <begin position="36"/>
        <end position="56"/>
    </location>
</feature>
<evidence type="ECO:0000256" key="1">
    <source>
        <dbReference type="SAM" id="Phobius"/>
    </source>
</evidence>
<name>A0A833J5T0_9HYPH</name>
<evidence type="ECO:0000313" key="2">
    <source>
        <dbReference type="EMBL" id="KAB7784759.1"/>
    </source>
</evidence>
<feature type="transmembrane region" description="Helical" evidence="1">
    <location>
        <begin position="12"/>
        <end position="30"/>
    </location>
</feature>
<keyword evidence="1" id="KW-1133">Transmembrane helix</keyword>
<sequence length="70" mass="7602">MCALVAKAHPLMILRVLLLVAGLGAVYFSLAMLKVHLYVTLLLLFLCAGPLSYLVFREEPGEAESGSRDP</sequence>